<name>A0A8S5RZJ0_9CAUD</name>
<dbReference type="Pfam" id="PF18299">
    <property type="entry name" value="R2K_2"/>
    <property type="match status" value="1"/>
</dbReference>
<accession>A0A8S5RZJ0</accession>
<protein>
    <submittedName>
        <fullName evidence="2">ATP-grasp domain protein</fullName>
    </submittedName>
</protein>
<feature type="domain" description="ATP-grasp" evidence="1">
    <location>
        <begin position="93"/>
        <end position="232"/>
    </location>
</feature>
<sequence length="260" mass="31033">MKFFIQTIKGKITFDFALELVNAIESHNYFYPNDKIEYILDDNYKDYAWGNKFQEWCPIGSVEFVCGWLKHFYGESMIPKPINVPNALKDQYFTRRFIDEETINDEFRKKTNSFVLKIFAKDVNKIKSENNGLYELGYRNIPDGTYQVSSYIKEIKAEFRCFIFENKLLDVRLYNGDYKILPDFDKIQKMIDTYMVDAPVAYTLDVAVNEDDDTIVIEVHDFFSCGLYGFMETKRLPYMFWRWYYNHINKINYSKLKSGL</sequence>
<evidence type="ECO:0000313" key="2">
    <source>
        <dbReference type="EMBL" id="DAF43794.1"/>
    </source>
</evidence>
<reference evidence="2" key="1">
    <citation type="journal article" date="2021" name="Proc. Natl. Acad. Sci. U.S.A.">
        <title>A Catalog of Tens of Thousands of Viruses from Human Metagenomes Reveals Hidden Associations with Chronic Diseases.</title>
        <authorList>
            <person name="Tisza M.J."/>
            <person name="Buck C.B."/>
        </authorList>
    </citation>
    <scope>NUCLEOTIDE SEQUENCE</scope>
    <source>
        <strain evidence="2">CtNQV2</strain>
    </source>
</reference>
<dbReference type="EMBL" id="BK032510">
    <property type="protein sequence ID" value="DAF43794.1"/>
    <property type="molecule type" value="Genomic_DNA"/>
</dbReference>
<dbReference type="InterPro" id="IPR041261">
    <property type="entry name" value="R2K_2"/>
</dbReference>
<organism evidence="2">
    <name type="scientific">Myoviridae sp. ctNQV2</name>
    <dbReference type="NCBI Taxonomy" id="2827683"/>
    <lineage>
        <taxon>Viruses</taxon>
        <taxon>Duplodnaviria</taxon>
        <taxon>Heunggongvirae</taxon>
        <taxon>Uroviricota</taxon>
        <taxon>Caudoviricetes</taxon>
    </lineage>
</organism>
<evidence type="ECO:0000259" key="1">
    <source>
        <dbReference type="Pfam" id="PF18299"/>
    </source>
</evidence>
<proteinExistence type="predicted"/>